<evidence type="ECO:0000259" key="4">
    <source>
        <dbReference type="PROSITE" id="PS51880"/>
    </source>
</evidence>
<evidence type="ECO:0000313" key="5">
    <source>
        <dbReference type="EMBL" id="GAG01711.1"/>
    </source>
</evidence>
<keyword evidence="1" id="KW-0547">Nucleotide-binding</keyword>
<dbReference type="CDD" id="cd01666">
    <property type="entry name" value="TGS_DRG"/>
    <property type="match status" value="1"/>
</dbReference>
<proteinExistence type="predicted"/>
<name>X0VMD9_9ZZZZ</name>
<accession>X0VMD9</accession>
<gene>
    <name evidence="5" type="ORF">S01H1_36087</name>
</gene>
<dbReference type="InterPro" id="IPR012676">
    <property type="entry name" value="TGS-like"/>
</dbReference>
<dbReference type="InterPro" id="IPR027417">
    <property type="entry name" value="P-loop_NTPase"/>
</dbReference>
<sequence>MTHLDNDLIKSISSEYVTNADVIVREDITEDQLIDVFVQNRIYVPALVVINKTDLISEKELISRIRVIKQKGWIVLSISAVKGRGLNLLKEKMFSELRFIRVYMKPIGKQVDFDDPLILKEGATIEVVCKKLHRDFRDKFRYASVSGPSAKHDIQKVGLDHVLKDEDILTIVITR</sequence>
<dbReference type="InterPro" id="IPR031662">
    <property type="entry name" value="GTP-binding_2"/>
</dbReference>
<dbReference type="PROSITE" id="PS51710">
    <property type="entry name" value="G_OBG"/>
    <property type="match status" value="1"/>
</dbReference>
<dbReference type="GO" id="GO:0005525">
    <property type="term" value="F:GTP binding"/>
    <property type="evidence" value="ECO:0007669"/>
    <property type="project" value="UniProtKB-KW"/>
</dbReference>
<dbReference type="AlphaFoldDB" id="X0VMD9"/>
<dbReference type="FunFam" id="3.10.20.30:FF:000003">
    <property type="entry name" value="Developmentally-regulated GTP-binding protein 1"/>
    <property type="match status" value="1"/>
</dbReference>
<keyword evidence="2" id="KW-0342">GTP-binding</keyword>
<dbReference type="Gene3D" id="3.40.50.300">
    <property type="entry name" value="P-loop containing nucleotide triphosphate hydrolases"/>
    <property type="match status" value="1"/>
</dbReference>
<evidence type="ECO:0000259" key="3">
    <source>
        <dbReference type="PROSITE" id="PS51710"/>
    </source>
</evidence>
<dbReference type="PROSITE" id="PS51880">
    <property type="entry name" value="TGS"/>
    <property type="match status" value="1"/>
</dbReference>
<reference evidence="5" key="1">
    <citation type="journal article" date="2014" name="Front. Microbiol.">
        <title>High frequency of phylogenetically diverse reductive dehalogenase-homologous genes in deep subseafloor sedimentary metagenomes.</title>
        <authorList>
            <person name="Kawai M."/>
            <person name="Futagami T."/>
            <person name="Toyoda A."/>
            <person name="Takaki Y."/>
            <person name="Nishi S."/>
            <person name="Hori S."/>
            <person name="Arai W."/>
            <person name="Tsubouchi T."/>
            <person name="Morono Y."/>
            <person name="Uchiyama I."/>
            <person name="Ito T."/>
            <person name="Fujiyama A."/>
            <person name="Inagaki F."/>
            <person name="Takami H."/>
        </authorList>
    </citation>
    <scope>NUCLEOTIDE SEQUENCE</scope>
    <source>
        <strain evidence="5">Expedition CK06-06</strain>
    </source>
</reference>
<dbReference type="SUPFAM" id="SSF81271">
    <property type="entry name" value="TGS-like"/>
    <property type="match status" value="1"/>
</dbReference>
<dbReference type="GO" id="GO:0003924">
    <property type="term" value="F:GTPase activity"/>
    <property type="evidence" value="ECO:0007669"/>
    <property type="project" value="InterPro"/>
</dbReference>
<dbReference type="InterPro" id="IPR004095">
    <property type="entry name" value="TGS"/>
</dbReference>
<dbReference type="InterPro" id="IPR012675">
    <property type="entry name" value="Beta-grasp_dom_sf"/>
</dbReference>
<dbReference type="Gene3D" id="3.10.20.30">
    <property type="match status" value="1"/>
</dbReference>
<evidence type="ECO:0008006" key="6">
    <source>
        <dbReference type="Google" id="ProtNLM"/>
    </source>
</evidence>
<feature type="domain" description="TGS" evidence="4">
    <location>
        <begin position="98"/>
        <end position="173"/>
    </location>
</feature>
<evidence type="ECO:0000256" key="2">
    <source>
        <dbReference type="ARBA" id="ARBA00023134"/>
    </source>
</evidence>
<dbReference type="SUPFAM" id="SSF52540">
    <property type="entry name" value="P-loop containing nucleoside triphosphate hydrolases"/>
    <property type="match status" value="1"/>
</dbReference>
<dbReference type="InterPro" id="IPR045001">
    <property type="entry name" value="DRG"/>
</dbReference>
<organism evidence="5">
    <name type="scientific">marine sediment metagenome</name>
    <dbReference type="NCBI Taxonomy" id="412755"/>
    <lineage>
        <taxon>unclassified sequences</taxon>
        <taxon>metagenomes</taxon>
        <taxon>ecological metagenomes</taxon>
    </lineage>
</organism>
<dbReference type="Pfam" id="PF16897">
    <property type="entry name" value="MMR_HSR1_Xtn"/>
    <property type="match status" value="1"/>
</dbReference>
<protein>
    <recommendedName>
        <fullName evidence="6">TGS domain-containing protein</fullName>
    </recommendedName>
</protein>
<dbReference type="InterPro" id="IPR031167">
    <property type="entry name" value="G_OBG"/>
</dbReference>
<feature type="domain" description="OBG-type G" evidence="3">
    <location>
        <begin position="1"/>
        <end position="98"/>
    </location>
</feature>
<comment type="caution">
    <text evidence="5">The sequence shown here is derived from an EMBL/GenBank/DDBJ whole genome shotgun (WGS) entry which is preliminary data.</text>
</comment>
<dbReference type="EMBL" id="BARS01022581">
    <property type="protein sequence ID" value="GAG01711.1"/>
    <property type="molecule type" value="Genomic_DNA"/>
</dbReference>
<dbReference type="PANTHER" id="PTHR43127">
    <property type="entry name" value="DEVELOPMENTALLY-REGULATED GTP-BINDING PROTEIN 2"/>
    <property type="match status" value="1"/>
</dbReference>
<evidence type="ECO:0000256" key="1">
    <source>
        <dbReference type="ARBA" id="ARBA00022741"/>
    </source>
</evidence>
<dbReference type="Pfam" id="PF02824">
    <property type="entry name" value="TGS"/>
    <property type="match status" value="1"/>
</dbReference>